<comment type="caution">
    <text evidence="5">The sequence shown here is derived from an EMBL/GenBank/DDBJ whole genome shotgun (WGS) entry which is preliminary data.</text>
</comment>
<dbReference type="SUPFAM" id="SSF47986">
    <property type="entry name" value="DEATH domain"/>
    <property type="match status" value="1"/>
</dbReference>
<dbReference type="EMBL" id="SCEB01000619">
    <property type="protein sequence ID" value="RXM98635.1"/>
    <property type="molecule type" value="Genomic_DNA"/>
</dbReference>
<dbReference type="FunFam" id="3.20.20.140:FF:000027">
    <property type="entry name" value="putative deoxyribonuclease TATDN2"/>
    <property type="match status" value="1"/>
</dbReference>
<dbReference type="PROSITE" id="PS50011">
    <property type="entry name" value="PROTEIN_KINASE_DOM"/>
    <property type="match status" value="1"/>
</dbReference>
<dbReference type="InterPro" id="IPR011029">
    <property type="entry name" value="DEATH-like_dom_sf"/>
</dbReference>
<dbReference type="InterPro" id="IPR001130">
    <property type="entry name" value="TatD-like"/>
</dbReference>
<dbReference type="Gene3D" id="1.10.510.10">
    <property type="entry name" value="Transferase(Phosphotransferase) domain 1"/>
    <property type="match status" value="1"/>
</dbReference>
<dbReference type="InterPro" id="IPR000488">
    <property type="entry name" value="Death_dom"/>
</dbReference>
<dbReference type="GO" id="GO:0004672">
    <property type="term" value="F:protein kinase activity"/>
    <property type="evidence" value="ECO:0007669"/>
    <property type="project" value="InterPro"/>
</dbReference>
<dbReference type="Gene3D" id="1.10.533.10">
    <property type="entry name" value="Death Domain, Fas"/>
    <property type="match status" value="1"/>
</dbReference>
<dbReference type="InterPro" id="IPR032466">
    <property type="entry name" value="Metal_Hydrolase"/>
</dbReference>
<dbReference type="GO" id="GO:0007165">
    <property type="term" value="P:signal transduction"/>
    <property type="evidence" value="ECO:0007669"/>
    <property type="project" value="InterPro"/>
</dbReference>
<dbReference type="Pfam" id="PF00069">
    <property type="entry name" value="Pkinase"/>
    <property type="match status" value="1"/>
</dbReference>
<evidence type="ECO:0000256" key="1">
    <source>
        <dbReference type="ARBA" id="ARBA00009275"/>
    </source>
</evidence>
<evidence type="ECO:0000313" key="6">
    <source>
        <dbReference type="Proteomes" id="UP000289886"/>
    </source>
</evidence>
<accession>A0A662YR27</accession>
<feature type="region of interest" description="Disordered" evidence="3">
    <location>
        <begin position="372"/>
        <end position="400"/>
    </location>
</feature>
<dbReference type="Proteomes" id="UP000289886">
    <property type="component" value="Unassembled WGS sequence"/>
</dbReference>
<dbReference type="PROSITE" id="PS01090">
    <property type="entry name" value="TATD_2"/>
    <property type="match status" value="1"/>
</dbReference>
<feature type="region of interest" description="Disordered" evidence="3">
    <location>
        <begin position="429"/>
        <end position="454"/>
    </location>
</feature>
<feature type="domain" description="Protein kinase" evidence="4">
    <location>
        <begin position="1"/>
        <end position="357"/>
    </location>
</feature>
<dbReference type="PANTHER" id="PTHR46363:SF1">
    <property type="entry name" value="DEOXYRIBONUCLEASE TATDN2-RELATED"/>
    <property type="match status" value="1"/>
</dbReference>
<evidence type="ECO:0000259" key="4">
    <source>
        <dbReference type="PROSITE" id="PS50011"/>
    </source>
</evidence>
<dbReference type="CDD" id="cd01310">
    <property type="entry name" value="TatD_DNAse"/>
    <property type="match status" value="1"/>
</dbReference>
<keyword evidence="5" id="KW-0675">Receptor</keyword>
<proteinExistence type="inferred from homology"/>
<dbReference type="InterPro" id="IPR000719">
    <property type="entry name" value="Prot_kinase_dom"/>
</dbReference>
<dbReference type="Gene3D" id="3.20.20.140">
    <property type="entry name" value="Metal-dependent hydrolases"/>
    <property type="match status" value="1"/>
</dbReference>
<dbReference type="SUPFAM" id="SSF51556">
    <property type="entry name" value="Metallo-dependent hydrolases"/>
    <property type="match status" value="1"/>
</dbReference>
<dbReference type="GO" id="GO:0005524">
    <property type="term" value="F:ATP binding"/>
    <property type="evidence" value="ECO:0007669"/>
    <property type="project" value="InterPro"/>
</dbReference>
<dbReference type="AlphaFoldDB" id="A0A662YR27"/>
<gene>
    <name evidence="5" type="ORF">EOD39_12883</name>
</gene>
<evidence type="ECO:0000313" key="5">
    <source>
        <dbReference type="EMBL" id="RXM98635.1"/>
    </source>
</evidence>
<keyword evidence="2" id="KW-0378">Hydrolase</keyword>
<reference evidence="5 6" key="1">
    <citation type="submission" date="2019-01" db="EMBL/GenBank/DDBJ databases">
        <title>Draft Genome and Complete Hox-Cluster Characterization of the Sterlet Sturgeon (Acipenser ruthenus).</title>
        <authorList>
            <person name="Wei Q."/>
        </authorList>
    </citation>
    <scope>NUCLEOTIDE SEQUENCE [LARGE SCALE GENOMIC DNA]</scope>
    <source>
        <strain evidence="5">WHYD16114868_AA</strain>
        <tissue evidence="5">Blood</tissue>
    </source>
</reference>
<keyword evidence="5" id="KW-0808">Transferase</keyword>
<evidence type="ECO:0000256" key="3">
    <source>
        <dbReference type="SAM" id="MobiDB-lite"/>
    </source>
</evidence>
<dbReference type="SUPFAM" id="SSF56112">
    <property type="entry name" value="Protein kinase-like (PK-like)"/>
    <property type="match status" value="1"/>
</dbReference>
<dbReference type="PROSITE" id="PS01137">
    <property type="entry name" value="TATD_1"/>
    <property type="match status" value="1"/>
</dbReference>
<keyword evidence="5" id="KW-0418">Kinase</keyword>
<keyword evidence="6" id="KW-1185">Reference proteome</keyword>
<evidence type="ECO:0000256" key="2">
    <source>
        <dbReference type="ARBA" id="ARBA00022801"/>
    </source>
</evidence>
<sequence>MCDQTELRIIQFVEKTGRSRTRELLWWWGVRTGSVQQLLEILYQLELYRPAKLLAADMQVISFVSLQNGSPPISWESRISIAVGIAHALVFLHSKEIIHGNIKSTNVLLGSCFTPKLCDFGARILPSDTRSGYTNTQTGLLETCLAYFPDDFIRNRQISDKVNVFSCGVVLAEILTGLKARDKSGKPSLLVHTLLEKLDIAIKYQAPLHNEEVDVLHFENGPSSMMFNSQASTALANGIQSLAILELPCESDDPDSFAPVPAMQVSTACCSPDTGHVVNNPPGFVKDSEGCVKGTQDLVKTCGYLFEELVASSMSRDSASQGCSRTPAPDHLDPACTSRQAAQKQTLSPGFRHYEAFGYQCKVNMKGSMIGNEESSQTETPHTDSSQDMSSATKQERSLVASLDTPVAAEGTHQAFGKDMQKKIHLEPGETTSTAADAEQDKKSGSSDELDCCSLTKDDEQTKDESDAGMEKCPSPLVFIDVGEDKEACLTGNLTRSVVLKGQESSDGADWSDVDDPVTVVIFSQDEDCITSSLKKGKYDDSPPALEYMGNPLPSCMNPWTSQPENWRGRPQTPTASSSMMNRSPGYQSSSSNDSYWLSEKHRASTPLPLYNSRNSGSFYQRASQSYSFDYSGCSQEGTRRDLDSSVASSNSIFDISTFEGNSSTSLNSTPACDFTNTSTRPRQQGFIDTHCHLDMLYAKLTFKGTFAAFRNLYHSTFPMEFEGCIADFCNPRHIIRERLWEDLLREEKVWGAFGCHPHFARYYTEAHERAILDAMRHPKAIAFGEMGLDYSHKCTTKVLKQKQVFERQLRLAVSMRKPLVIHCRNADEDLFEIMKKLVPRDYKIHRHCFTDSYDVIEPFLEEFPNLSVGFTALVTYPRAVQTKEAVKRIPLDRIVVETDAPYFLPRQVSKRLCKYSHPGLALCTVKEIASLKAMELSTVLSALRQNTTGLYGV</sequence>
<name>A0A662YR27_ACIRT</name>
<dbReference type="InterPro" id="IPR018228">
    <property type="entry name" value="DNase_TatD-rel_CS"/>
</dbReference>
<comment type="similarity">
    <text evidence="1">Belongs to the metallo-dependent hydrolases superfamily. TatD-type hydrolase family.</text>
</comment>
<dbReference type="Pfam" id="PF00531">
    <property type="entry name" value="Death"/>
    <property type="match status" value="1"/>
</dbReference>
<dbReference type="Pfam" id="PF01026">
    <property type="entry name" value="TatD_DNase"/>
    <property type="match status" value="1"/>
</dbReference>
<protein>
    <submittedName>
        <fullName evidence="5">Interleukin-1 receptor-associated kinase-like 2</fullName>
    </submittedName>
</protein>
<dbReference type="GO" id="GO:0016788">
    <property type="term" value="F:hydrolase activity, acting on ester bonds"/>
    <property type="evidence" value="ECO:0007669"/>
    <property type="project" value="InterPro"/>
</dbReference>
<dbReference type="InterPro" id="IPR011009">
    <property type="entry name" value="Kinase-like_dom_sf"/>
</dbReference>
<feature type="compositionally biased region" description="Polar residues" evidence="3">
    <location>
        <begin position="373"/>
        <end position="393"/>
    </location>
</feature>
<feature type="region of interest" description="Disordered" evidence="3">
    <location>
        <begin position="557"/>
        <end position="594"/>
    </location>
</feature>
<organism evidence="5 6">
    <name type="scientific">Acipenser ruthenus</name>
    <name type="common">Sterlet sturgeon</name>
    <dbReference type="NCBI Taxonomy" id="7906"/>
    <lineage>
        <taxon>Eukaryota</taxon>
        <taxon>Metazoa</taxon>
        <taxon>Chordata</taxon>
        <taxon>Craniata</taxon>
        <taxon>Vertebrata</taxon>
        <taxon>Euteleostomi</taxon>
        <taxon>Actinopterygii</taxon>
        <taxon>Chondrostei</taxon>
        <taxon>Acipenseriformes</taxon>
        <taxon>Acipenseridae</taxon>
        <taxon>Acipenser</taxon>
    </lineage>
</organism>
<dbReference type="PANTHER" id="PTHR46363">
    <property type="entry name" value="DEOXYRIBONUCLEASE TATDN2-RELATED"/>
    <property type="match status" value="1"/>
</dbReference>
<feature type="compositionally biased region" description="Polar residues" evidence="3">
    <location>
        <begin position="572"/>
        <end position="594"/>
    </location>
</feature>
<feature type="region of interest" description="Disordered" evidence="3">
    <location>
        <begin position="317"/>
        <end position="344"/>
    </location>
</feature>
<dbReference type="PROSITE" id="PS01091">
    <property type="entry name" value="TATD_3"/>
    <property type="match status" value="1"/>
</dbReference>